<dbReference type="InParanoid" id="A0A1Y2LZ87"/>
<dbReference type="Proteomes" id="UP000193240">
    <property type="component" value="Unassembled WGS sequence"/>
</dbReference>
<proteinExistence type="predicted"/>
<accession>A0A1Y2LZ87</accession>
<sequence>MLVGDQASIGHGLSTVKEAWKHAYSSGNFHTVSQKVFQKEISGRFTDESSLMPQDSDGNGRSPSAGQLLKILDIMEAYIAGSRTRDTAGTSGVIDDVAANKIDKWAKRKKSIPSARTEQGYRRYMKRRPRKTTDDALLSQSSITPPKTTNDALLSRDTSNVSNV</sequence>
<organism evidence="2 3">
    <name type="scientific">Epicoccum nigrum</name>
    <name type="common">Soil fungus</name>
    <name type="synonym">Epicoccum purpurascens</name>
    <dbReference type="NCBI Taxonomy" id="105696"/>
    <lineage>
        <taxon>Eukaryota</taxon>
        <taxon>Fungi</taxon>
        <taxon>Dikarya</taxon>
        <taxon>Ascomycota</taxon>
        <taxon>Pezizomycotina</taxon>
        <taxon>Dothideomycetes</taxon>
        <taxon>Pleosporomycetidae</taxon>
        <taxon>Pleosporales</taxon>
        <taxon>Pleosporineae</taxon>
        <taxon>Didymellaceae</taxon>
        <taxon>Epicoccum</taxon>
    </lineage>
</organism>
<evidence type="ECO:0000313" key="3">
    <source>
        <dbReference type="Proteomes" id="UP000193240"/>
    </source>
</evidence>
<feature type="compositionally biased region" description="Polar residues" evidence="1">
    <location>
        <begin position="138"/>
        <end position="164"/>
    </location>
</feature>
<keyword evidence="3" id="KW-1185">Reference proteome</keyword>
<gene>
    <name evidence="2" type="ORF">B5807_05402</name>
</gene>
<name>A0A1Y2LZ87_EPING</name>
<dbReference type="EMBL" id="KZ107844">
    <property type="protein sequence ID" value="OSS49206.1"/>
    <property type="molecule type" value="Genomic_DNA"/>
</dbReference>
<protein>
    <submittedName>
        <fullName evidence="2">Uncharacterized protein</fullName>
    </submittedName>
</protein>
<feature type="region of interest" description="Disordered" evidence="1">
    <location>
        <begin position="109"/>
        <end position="164"/>
    </location>
</feature>
<evidence type="ECO:0000313" key="2">
    <source>
        <dbReference type="EMBL" id="OSS49206.1"/>
    </source>
</evidence>
<dbReference type="AlphaFoldDB" id="A0A1Y2LZ87"/>
<reference evidence="2 3" key="1">
    <citation type="journal article" date="2017" name="Genome Announc.">
        <title>Genome sequence of the saprophytic ascomycete Epicoccum nigrum ICMP 19927 strain isolated from New Zealand.</title>
        <authorList>
            <person name="Fokin M."/>
            <person name="Fleetwood D."/>
            <person name="Weir B.S."/>
            <person name="Villas-Boas S.G."/>
        </authorList>
    </citation>
    <scope>NUCLEOTIDE SEQUENCE [LARGE SCALE GENOMIC DNA]</scope>
    <source>
        <strain evidence="2 3">ICMP 19927</strain>
    </source>
</reference>
<evidence type="ECO:0000256" key="1">
    <source>
        <dbReference type="SAM" id="MobiDB-lite"/>
    </source>
</evidence>